<evidence type="ECO:0000256" key="11">
    <source>
        <dbReference type="ARBA" id="ARBA00048580"/>
    </source>
</evidence>
<comment type="catalytic activity">
    <reaction evidence="9">
        <text>N-(5Z,8Z,11Z,14Z-eicosatetraenoyl)-1-(9Z-octadecenoyl)-sn-glycero-3-phosphoethanolamine + H2O = N-(5Z,8Z,11Z,14Z-eicosatetraenoyl)-ethanolamine + 1-(9Z-octadecenoyl)-sn-glycero-3-phosphate + H(+)</text>
        <dbReference type="Rhea" id="RHEA:45544"/>
        <dbReference type="ChEBI" id="CHEBI:2700"/>
        <dbReference type="ChEBI" id="CHEBI:15377"/>
        <dbReference type="ChEBI" id="CHEBI:15378"/>
        <dbReference type="ChEBI" id="CHEBI:74544"/>
        <dbReference type="ChEBI" id="CHEBI:85223"/>
    </reaction>
    <physiologicalReaction direction="left-to-right" evidence="9">
        <dbReference type="Rhea" id="RHEA:45545"/>
    </physiologicalReaction>
</comment>
<dbReference type="PROSITE" id="PS51704">
    <property type="entry name" value="GP_PDE"/>
    <property type="match status" value="1"/>
</dbReference>
<comment type="catalytic activity">
    <reaction evidence="12">
        <text>N,1-di-(9Z-octadecenoyl)-sn-glycero-3-phosphoethanolamine + H2O = N-(9Z-octadecenoyl) ethanolamine + 1-(9Z-octadecenoyl)-sn-glycero-3-phosphate + H(+)</text>
        <dbReference type="Rhea" id="RHEA:56460"/>
        <dbReference type="ChEBI" id="CHEBI:15377"/>
        <dbReference type="ChEBI" id="CHEBI:15378"/>
        <dbReference type="ChEBI" id="CHEBI:71466"/>
        <dbReference type="ChEBI" id="CHEBI:74544"/>
        <dbReference type="ChEBI" id="CHEBI:85222"/>
    </reaction>
    <physiologicalReaction direction="left-to-right" evidence="12">
        <dbReference type="Rhea" id="RHEA:56461"/>
    </physiologicalReaction>
</comment>
<feature type="non-terminal residue" evidence="14">
    <location>
        <position position="1"/>
    </location>
</feature>
<comment type="catalytic activity">
    <reaction evidence="11">
        <text>1-O-(1Z-octadecenyl)-sn-glycero-3-phospho-N-hexadecanoyl-ethanolamine + H2O = 1-O-(1Z-octadecenyl)-sn-glycero-3-phosphate + N-hexadecanoylethanolamine + H(+)</text>
        <dbReference type="Rhea" id="RHEA:53184"/>
        <dbReference type="ChEBI" id="CHEBI:15377"/>
        <dbReference type="ChEBI" id="CHEBI:15378"/>
        <dbReference type="ChEBI" id="CHEBI:71464"/>
        <dbReference type="ChEBI" id="CHEBI:137009"/>
        <dbReference type="ChEBI" id="CHEBI:137017"/>
    </reaction>
    <physiologicalReaction direction="left-to-right" evidence="11">
        <dbReference type="Rhea" id="RHEA:53185"/>
    </physiologicalReaction>
</comment>
<dbReference type="SUPFAM" id="SSF51695">
    <property type="entry name" value="PLC-like phosphodiesterases"/>
    <property type="match status" value="1"/>
</dbReference>
<keyword evidence="4" id="KW-0378">Hydrolase</keyword>
<name>A0A7K6FRG0_9CORV</name>
<dbReference type="GO" id="GO:0005737">
    <property type="term" value="C:cytoplasm"/>
    <property type="evidence" value="ECO:0007669"/>
    <property type="project" value="UniProtKB-ARBA"/>
</dbReference>
<comment type="similarity">
    <text evidence="2">Belongs to the glycerophosphoryl diester phosphodiesterase family.</text>
</comment>
<keyword evidence="6" id="KW-0443">Lipid metabolism</keyword>
<evidence type="ECO:0000256" key="2">
    <source>
        <dbReference type="ARBA" id="ARBA00007277"/>
    </source>
</evidence>
<dbReference type="GO" id="GO:0008081">
    <property type="term" value="F:phosphoric diester hydrolase activity"/>
    <property type="evidence" value="ECO:0007669"/>
    <property type="project" value="InterPro"/>
</dbReference>
<feature type="domain" description="GP-PDE" evidence="13">
    <location>
        <begin position="1"/>
        <end position="52"/>
    </location>
</feature>
<evidence type="ECO:0000256" key="5">
    <source>
        <dbReference type="ARBA" id="ARBA00022989"/>
    </source>
</evidence>
<dbReference type="Pfam" id="PF03009">
    <property type="entry name" value="GDPD"/>
    <property type="match status" value="1"/>
</dbReference>
<sequence>AANYGSAVAEGADLLELDVWRTRDGVVVVCHDRDLLRQSGCQADVTQLNYQV</sequence>
<comment type="catalytic activity">
    <reaction evidence="8">
        <text>1-O-hexadecyl-sn-glycero-3-phosphocholine + H2O = 1-O-hexadecyl-sn-glycero-3-phosphate + choline + H(+)</text>
        <dbReference type="Rhea" id="RHEA:41143"/>
        <dbReference type="ChEBI" id="CHEBI:15354"/>
        <dbReference type="ChEBI" id="CHEBI:15377"/>
        <dbReference type="ChEBI" id="CHEBI:15378"/>
        <dbReference type="ChEBI" id="CHEBI:64496"/>
        <dbReference type="ChEBI" id="CHEBI:77580"/>
    </reaction>
    <physiologicalReaction direction="left-to-right" evidence="8">
        <dbReference type="Rhea" id="RHEA:41144"/>
    </physiologicalReaction>
</comment>
<dbReference type="InterPro" id="IPR052271">
    <property type="entry name" value="GDPD-Related"/>
</dbReference>
<evidence type="ECO:0000259" key="13">
    <source>
        <dbReference type="PROSITE" id="PS51704"/>
    </source>
</evidence>
<dbReference type="GO" id="GO:0016020">
    <property type="term" value="C:membrane"/>
    <property type="evidence" value="ECO:0007669"/>
    <property type="project" value="UniProtKB-SubCell"/>
</dbReference>
<dbReference type="PANTHER" id="PTHR42758">
    <property type="entry name" value="PHOSPHATIDYLGLYCEROL PHOSPHOLIPASE C"/>
    <property type="match status" value="1"/>
</dbReference>
<keyword evidence="15" id="KW-1185">Reference proteome</keyword>
<dbReference type="InterPro" id="IPR030395">
    <property type="entry name" value="GP_PDE_dom"/>
</dbReference>
<dbReference type="InterPro" id="IPR017946">
    <property type="entry name" value="PLC-like_Pdiesterase_TIM-brl"/>
</dbReference>
<proteinExistence type="inferred from homology"/>
<keyword evidence="7" id="KW-0472">Membrane</keyword>
<dbReference type="PANTHER" id="PTHR42758:SF2">
    <property type="entry name" value="PHOSPHATIDYLGLYCEROL PHOSPHOLIPASE C"/>
    <property type="match status" value="1"/>
</dbReference>
<evidence type="ECO:0000256" key="10">
    <source>
        <dbReference type="ARBA" id="ARBA00047538"/>
    </source>
</evidence>
<evidence type="ECO:0000256" key="6">
    <source>
        <dbReference type="ARBA" id="ARBA00023098"/>
    </source>
</evidence>
<evidence type="ECO:0000256" key="4">
    <source>
        <dbReference type="ARBA" id="ARBA00022801"/>
    </source>
</evidence>
<organism evidence="14 15">
    <name type="scientific">Daphoenositta chrysoptera</name>
    <name type="common">varied sittella</name>
    <dbReference type="NCBI Taxonomy" id="254528"/>
    <lineage>
        <taxon>Eukaryota</taxon>
        <taxon>Metazoa</taxon>
        <taxon>Chordata</taxon>
        <taxon>Craniata</taxon>
        <taxon>Vertebrata</taxon>
        <taxon>Euteleostomi</taxon>
        <taxon>Archelosauria</taxon>
        <taxon>Archosauria</taxon>
        <taxon>Dinosauria</taxon>
        <taxon>Saurischia</taxon>
        <taxon>Theropoda</taxon>
        <taxon>Coelurosauria</taxon>
        <taxon>Aves</taxon>
        <taxon>Neognathae</taxon>
        <taxon>Neoaves</taxon>
        <taxon>Telluraves</taxon>
        <taxon>Australaves</taxon>
        <taxon>Passeriformes</taxon>
        <taxon>Corvoidea</taxon>
        <taxon>Pachycephalidae</taxon>
        <taxon>Daphoenositta</taxon>
    </lineage>
</organism>
<comment type="catalytic activity">
    <reaction evidence="10">
        <text>N-hexadecanoyl-1-(9Z-octadecenoyl)-sn-glycero-3-phosphoethanolamine + H2O = N-hexadecanoylethanolamine + 1-(9Z-octadecenoyl)-sn-glycero-3-phosphate + H(+)</text>
        <dbReference type="Rhea" id="RHEA:53168"/>
        <dbReference type="ChEBI" id="CHEBI:15377"/>
        <dbReference type="ChEBI" id="CHEBI:15378"/>
        <dbReference type="ChEBI" id="CHEBI:71464"/>
        <dbReference type="ChEBI" id="CHEBI:74544"/>
        <dbReference type="ChEBI" id="CHEBI:85217"/>
    </reaction>
    <physiologicalReaction direction="left-to-right" evidence="10">
        <dbReference type="Rhea" id="RHEA:53169"/>
    </physiologicalReaction>
</comment>
<evidence type="ECO:0000256" key="1">
    <source>
        <dbReference type="ARBA" id="ARBA00004370"/>
    </source>
</evidence>
<keyword evidence="5" id="KW-1133">Transmembrane helix</keyword>
<feature type="non-terminal residue" evidence="14">
    <location>
        <position position="52"/>
    </location>
</feature>
<dbReference type="Proteomes" id="UP000557315">
    <property type="component" value="Unassembled WGS sequence"/>
</dbReference>
<dbReference type="AlphaFoldDB" id="A0A7K6FRG0"/>
<reference evidence="14 15" key="1">
    <citation type="submission" date="2019-09" db="EMBL/GenBank/DDBJ databases">
        <title>Bird 10,000 Genomes (B10K) Project - Family phase.</title>
        <authorList>
            <person name="Zhang G."/>
        </authorList>
    </citation>
    <scope>NUCLEOTIDE SEQUENCE [LARGE SCALE GENOMIC DNA]</scope>
    <source>
        <strain evidence="14">B10K-DU-029-47</strain>
        <tissue evidence="14">Heart</tissue>
    </source>
</reference>
<gene>
    <name evidence="14" type="primary">Gdpd3</name>
    <name evidence="14" type="ORF">DAPCHR_R15474</name>
</gene>
<protein>
    <submittedName>
        <fullName evidence="14">GDPD3 Lysophospholipase</fullName>
    </submittedName>
</protein>
<dbReference type="GO" id="GO:0046475">
    <property type="term" value="P:glycerophospholipid catabolic process"/>
    <property type="evidence" value="ECO:0007669"/>
    <property type="project" value="TreeGrafter"/>
</dbReference>
<keyword evidence="3" id="KW-0812">Transmembrane</keyword>
<comment type="caution">
    <text evidence="14">The sequence shown here is derived from an EMBL/GenBank/DDBJ whole genome shotgun (WGS) entry which is preliminary data.</text>
</comment>
<dbReference type="Gene3D" id="3.20.20.190">
    <property type="entry name" value="Phosphatidylinositol (PI) phosphodiesterase"/>
    <property type="match status" value="1"/>
</dbReference>
<evidence type="ECO:0000256" key="7">
    <source>
        <dbReference type="ARBA" id="ARBA00023136"/>
    </source>
</evidence>
<evidence type="ECO:0000313" key="15">
    <source>
        <dbReference type="Proteomes" id="UP000557315"/>
    </source>
</evidence>
<comment type="subcellular location">
    <subcellularLocation>
        <location evidence="1">Membrane</location>
    </subcellularLocation>
</comment>
<dbReference type="PROSITE" id="PS50007">
    <property type="entry name" value="PIPLC_X_DOMAIN"/>
    <property type="match status" value="1"/>
</dbReference>
<dbReference type="EMBL" id="VZRO01005741">
    <property type="protein sequence ID" value="NWV53616.1"/>
    <property type="molecule type" value="Genomic_DNA"/>
</dbReference>
<evidence type="ECO:0000256" key="12">
    <source>
        <dbReference type="ARBA" id="ARBA00048947"/>
    </source>
</evidence>
<accession>A0A7K6FRG0</accession>
<evidence type="ECO:0000313" key="14">
    <source>
        <dbReference type="EMBL" id="NWV53616.1"/>
    </source>
</evidence>
<evidence type="ECO:0000256" key="8">
    <source>
        <dbReference type="ARBA" id="ARBA00036083"/>
    </source>
</evidence>
<evidence type="ECO:0000256" key="9">
    <source>
        <dbReference type="ARBA" id="ARBA00047392"/>
    </source>
</evidence>
<evidence type="ECO:0000256" key="3">
    <source>
        <dbReference type="ARBA" id="ARBA00022692"/>
    </source>
</evidence>